<keyword evidence="1" id="KW-0678">Repressor</keyword>
<dbReference type="InterPro" id="IPR009061">
    <property type="entry name" value="DNA-bd_dom_put_sf"/>
</dbReference>
<dbReference type="Gene3D" id="1.10.1660.10">
    <property type="match status" value="1"/>
</dbReference>
<reference evidence="6 7" key="1">
    <citation type="submission" date="2020-08" db="EMBL/GenBank/DDBJ databases">
        <title>Genomic Encyclopedia of Type Strains, Phase IV (KMG-IV): sequencing the most valuable type-strain genomes for metagenomic binning, comparative biology and taxonomic classification.</title>
        <authorList>
            <person name="Goeker M."/>
        </authorList>
    </citation>
    <scope>NUCLEOTIDE SEQUENCE [LARGE SCALE GENOMIC DNA]</scope>
    <source>
        <strain evidence="6 7">DSM 28760</strain>
    </source>
</reference>
<evidence type="ECO:0000256" key="2">
    <source>
        <dbReference type="ARBA" id="ARBA00023015"/>
    </source>
</evidence>
<keyword evidence="2" id="KW-0805">Transcription regulation</keyword>
<dbReference type="GO" id="GO:0003700">
    <property type="term" value="F:DNA-binding transcription factor activity"/>
    <property type="evidence" value="ECO:0007669"/>
    <property type="project" value="InterPro"/>
</dbReference>
<dbReference type="SMART" id="SM00422">
    <property type="entry name" value="HTH_MERR"/>
    <property type="match status" value="1"/>
</dbReference>
<dbReference type="PANTHER" id="PTHR30204">
    <property type="entry name" value="REDOX-CYCLING DRUG-SENSING TRANSCRIPTIONAL ACTIVATOR SOXR"/>
    <property type="match status" value="1"/>
</dbReference>
<dbReference type="PANTHER" id="PTHR30204:SF69">
    <property type="entry name" value="MERR-FAMILY TRANSCRIPTIONAL REGULATOR"/>
    <property type="match status" value="1"/>
</dbReference>
<accession>A0A7W5Z5R5</accession>
<evidence type="ECO:0000256" key="3">
    <source>
        <dbReference type="ARBA" id="ARBA00023125"/>
    </source>
</evidence>
<dbReference type="InterPro" id="IPR047057">
    <property type="entry name" value="MerR_fam"/>
</dbReference>
<dbReference type="Pfam" id="PF13411">
    <property type="entry name" value="MerR_1"/>
    <property type="match status" value="1"/>
</dbReference>
<dbReference type="GO" id="GO:0003677">
    <property type="term" value="F:DNA binding"/>
    <property type="evidence" value="ECO:0007669"/>
    <property type="project" value="UniProtKB-KW"/>
</dbReference>
<name>A0A7W5Z5R5_9HYPH</name>
<dbReference type="CDD" id="cd00592">
    <property type="entry name" value="HTH_MerR-like"/>
    <property type="match status" value="1"/>
</dbReference>
<dbReference type="PROSITE" id="PS50937">
    <property type="entry name" value="HTH_MERR_2"/>
    <property type="match status" value="1"/>
</dbReference>
<protein>
    <submittedName>
        <fullName evidence="6">DNA-binding transcriptional MerR regulator</fullName>
    </submittedName>
</protein>
<dbReference type="SUPFAM" id="SSF46955">
    <property type="entry name" value="Putative DNA-binding domain"/>
    <property type="match status" value="1"/>
</dbReference>
<dbReference type="EMBL" id="JACICC010000007">
    <property type="protein sequence ID" value="MBB3810627.1"/>
    <property type="molecule type" value="Genomic_DNA"/>
</dbReference>
<evidence type="ECO:0000313" key="7">
    <source>
        <dbReference type="Proteomes" id="UP000537592"/>
    </source>
</evidence>
<evidence type="ECO:0000256" key="4">
    <source>
        <dbReference type="ARBA" id="ARBA00023163"/>
    </source>
</evidence>
<organism evidence="6 7">
    <name type="scientific">Pseudochelatococcus contaminans</name>
    <dbReference type="NCBI Taxonomy" id="1538103"/>
    <lineage>
        <taxon>Bacteria</taxon>
        <taxon>Pseudomonadati</taxon>
        <taxon>Pseudomonadota</taxon>
        <taxon>Alphaproteobacteria</taxon>
        <taxon>Hyphomicrobiales</taxon>
        <taxon>Chelatococcaceae</taxon>
        <taxon>Pseudochelatococcus</taxon>
    </lineage>
</organism>
<comment type="caution">
    <text evidence="6">The sequence shown here is derived from an EMBL/GenBank/DDBJ whole genome shotgun (WGS) entry which is preliminary data.</text>
</comment>
<evidence type="ECO:0000313" key="6">
    <source>
        <dbReference type="EMBL" id="MBB3810627.1"/>
    </source>
</evidence>
<dbReference type="PRINTS" id="PR00040">
    <property type="entry name" value="HTHMERR"/>
</dbReference>
<evidence type="ECO:0000256" key="1">
    <source>
        <dbReference type="ARBA" id="ARBA00022491"/>
    </source>
</evidence>
<dbReference type="InterPro" id="IPR000551">
    <property type="entry name" value="MerR-type_HTH_dom"/>
</dbReference>
<proteinExistence type="predicted"/>
<keyword evidence="3 6" id="KW-0238">DNA-binding</keyword>
<dbReference type="Proteomes" id="UP000537592">
    <property type="component" value="Unassembled WGS sequence"/>
</dbReference>
<dbReference type="RefSeq" id="WP_183753755.1">
    <property type="nucleotide sequence ID" value="NZ_JACICC010000007.1"/>
</dbReference>
<evidence type="ECO:0000259" key="5">
    <source>
        <dbReference type="PROSITE" id="PS50937"/>
    </source>
</evidence>
<dbReference type="AlphaFoldDB" id="A0A7W5Z5R5"/>
<gene>
    <name evidence="6" type="ORF">FHS81_002729</name>
</gene>
<feature type="domain" description="HTH merR-type" evidence="5">
    <location>
        <begin position="1"/>
        <end position="69"/>
    </location>
</feature>
<sequence>MKTGKFVERSGLTPRTIDHYENLGLLKLADRKEHAHRHYDEAVLERVKTITALTQIGLSLSQVGDVIDLYCEDPATIASRDKILATLAEHLVKVDSQLVNLCTFRDKIQSRITEVGMLNPAVPQEG</sequence>
<keyword evidence="7" id="KW-1185">Reference proteome</keyword>
<keyword evidence="4" id="KW-0804">Transcription</keyword>